<name>A0A3B0Y6B0_9ZZZZ</name>
<reference evidence="1" key="1">
    <citation type="submission" date="2018-06" db="EMBL/GenBank/DDBJ databases">
        <authorList>
            <person name="Zhirakovskaya E."/>
        </authorList>
    </citation>
    <scope>NUCLEOTIDE SEQUENCE</scope>
</reference>
<evidence type="ECO:0000313" key="1">
    <source>
        <dbReference type="EMBL" id="VAW75141.1"/>
    </source>
</evidence>
<gene>
    <name evidence="1" type="ORF">MNBD_GAMMA15-1932</name>
</gene>
<accession>A0A3B0Y6B0</accession>
<proteinExistence type="predicted"/>
<sequence>MVSVLRRFSATSCGALLAVCCSQVWADPGSATPFSVNTSYDEFTANIPLQQAETPSVALAQIYIALYHAKQITEAKLCDGKWTSSGTLLYRQGPGINADSRPDNTGGGNQSWHYQSLRQPVALVCPNVVRGEYFLEMSRHLPAWISVRPAGYETTFRLGQVFTSGQHSLATR</sequence>
<protein>
    <submittedName>
        <fullName evidence="1">Uncharacterized protein</fullName>
    </submittedName>
</protein>
<dbReference type="AlphaFoldDB" id="A0A3B0Y6B0"/>
<dbReference type="EMBL" id="UOFN01000046">
    <property type="protein sequence ID" value="VAW75141.1"/>
    <property type="molecule type" value="Genomic_DNA"/>
</dbReference>
<organism evidence="1">
    <name type="scientific">hydrothermal vent metagenome</name>
    <dbReference type="NCBI Taxonomy" id="652676"/>
    <lineage>
        <taxon>unclassified sequences</taxon>
        <taxon>metagenomes</taxon>
        <taxon>ecological metagenomes</taxon>
    </lineage>
</organism>